<dbReference type="Pfam" id="PF00225">
    <property type="entry name" value="Kinesin"/>
    <property type="match status" value="1"/>
</dbReference>
<name>A0A0G4E8I5_VITBC</name>
<dbReference type="Proteomes" id="UP000041254">
    <property type="component" value="Unassembled WGS sequence"/>
</dbReference>
<feature type="compositionally biased region" description="Pro residues" evidence="5">
    <location>
        <begin position="1773"/>
        <end position="1782"/>
    </location>
</feature>
<feature type="domain" description="Kinesin motor" evidence="6">
    <location>
        <begin position="34"/>
        <end position="499"/>
    </location>
</feature>
<dbReference type="InParanoid" id="A0A0G4E8I5"/>
<dbReference type="InterPro" id="IPR027417">
    <property type="entry name" value="P-loop_NTPase"/>
</dbReference>
<dbReference type="GO" id="GO:0008017">
    <property type="term" value="F:microtubule binding"/>
    <property type="evidence" value="ECO:0007669"/>
    <property type="project" value="InterPro"/>
</dbReference>
<feature type="region of interest" description="Disordered" evidence="5">
    <location>
        <begin position="81"/>
        <end position="103"/>
    </location>
</feature>
<feature type="compositionally biased region" description="Polar residues" evidence="5">
    <location>
        <begin position="1601"/>
        <end position="1616"/>
    </location>
</feature>
<feature type="region of interest" description="Disordered" evidence="5">
    <location>
        <begin position="2045"/>
        <end position="2082"/>
    </location>
</feature>
<feature type="compositionally biased region" description="Low complexity" evidence="5">
    <location>
        <begin position="1704"/>
        <end position="1735"/>
    </location>
</feature>
<feature type="compositionally biased region" description="Polar residues" evidence="5">
    <location>
        <begin position="1486"/>
        <end position="1503"/>
    </location>
</feature>
<evidence type="ECO:0000256" key="3">
    <source>
        <dbReference type="PROSITE-ProRule" id="PRU00283"/>
    </source>
</evidence>
<evidence type="ECO:0000256" key="1">
    <source>
        <dbReference type="ARBA" id="ARBA00023054"/>
    </source>
</evidence>
<feature type="region of interest" description="Disordered" evidence="5">
    <location>
        <begin position="1277"/>
        <end position="1303"/>
    </location>
</feature>
<evidence type="ECO:0000256" key="5">
    <source>
        <dbReference type="SAM" id="MobiDB-lite"/>
    </source>
</evidence>
<dbReference type="STRING" id="1169540.A0A0G4E8I5"/>
<dbReference type="PROSITE" id="PS50067">
    <property type="entry name" value="KINESIN_MOTOR_2"/>
    <property type="match status" value="1"/>
</dbReference>
<feature type="compositionally biased region" description="Basic and acidic residues" evidence="5">
    <location>
        <begin position="1630"/>
        <end position="1643"/>
    </location>
</feature>
<dbReference type="VEuPathDB" id="CryptoDB:Vbra_10808"/>
<feature type="compositionally biased region" description="Basic and acidic residues" evidence="5">
    <location>
        <begin position="319"/>
        <end position="333"/>
    </location>
</feature>
<dbReference type="InterPro" id="IPR001752">
    <property type="entry name" value="Kinesin_motor_dom"/>
</dbReference>
<evidence type="ECO:0000256" key="2">
    <source>
        <dbReference type="ARBA" id="ARBA00023175"/>
    </source>
</evidence>
<dbReference type="GO" id="GO:0003777">
    <property type="term" value="F:microtubule motor activity"/>
    <property type="evidence" value="ECO:0007669"/>
    <property type="project" value="InterPro"/>
</dbReference>
<feature type="region of interest" description="Disordered" evidence="5">
    <location>
        <begin position="1"/>
        <end position="33"/>
    </location>
</feature>
<feature type="compositionally biased region" description="Polar residues" evidence="5">
    <location>
        <begin position="294"/>
        <end position="305"/>
    </location>
</feature>
<dbReference type="PANTHER" id="PTHR47968:SF75">
    <property type="entry name" value="CENTROMERE-ASSOCIATED PROTEIN E"/>
    <property type="match status" value="1"/>
</dbReference>
<dbReference type="PRINTS" id="PR00380">
    <property type="entry name" value="KINESINHEAVY"/>
</dbReference>
<evidence type="ECO:0000313" key="7">
    <source>
        <dbReference type="EMBL" id="CEL91648.1"/>
    </source>
</evidence>
<dbReference type="GO" id="GO:0005524">
    <property type="term" value="F:ATP binding"/>
    <property type="evidence" value="ECO:0007669"/>
    <property type="project" value="UniProtKB-UniRule"/>
</dbReference>
<feature type="compositionally biased region" description="Basic and acidic residues" evidence="5">
    <location>
        <begin position="1509"/>
        <end position="1537"/>
    </location>
</feature>
<dbReference type="OrthoDB" id="3176171at2759"/>
<feature type="compositionally biased region" description="Polar residues" evidence="5">
    <location>
        <begin position="1784"/>
        <end position="1793"/>
    </location>
</feature>
<dbReference type="PANTHER" id="PTHR47968">
    <property type="entry name" value="CENTROMERE PROTEIN E"/>
    <property type="match status" value="1"/>
</dbReference>
<feature type="region of interest" description="Disordered" evidence="5">
    <location>
        <begin position="1345"/>
        <end position="1364"/>
    </location>
</feature>
<feature type="compositionally biased region" description="Pro residues" evidence="5">
    <location>
        <begin position="1"/>
        <end position="10"/>
    </location>
</feature>
<feature type="compositionally biased region" description="Basic and acidic residues" evidence="5">
    <location>
        <begin position="2070"/>
        <end position="2082"/>
    </location>
</feature>
<dbReference type="Gene3D" id="3.40.850.10">
    <property type="entry name" value="Kinesin motor domain"/>
    <property type="match status" value="1"/>
</dbReference>
<feature type="binding site" evidence="3">
    <location>
        <begin position="153"/>
        <end position="160"/>
    </location>
    <ligand>
        <name>ATP</name>
        <dbReference type="ChEBI" id="CHEBI:30616"/>
    </ligand>
</feature>
<feature type="region of interest" description="Disordered" evidence="5">
    <location>
        <begin position="1478"/>
        <end position="1738"/>
    </location>
</feature>
<feature type="region of interest" description="Disordered" evidence="5">
    <location>
        <begin position="1767"/>
        <end position="1849"/>
    </location>
</feature>
<feature type="region of interest" description="Disordered" evidence="5">
    <location>
        <begin position="406"/>
        <end position="432"/>
    </location>
</feature>
<dbReference type="InterPro" id="IPR027640">
    <property type="entry name" value="Kinesin-like_fam"/>
</dbReference>
<protein>
    <recommendedName>
        <fullName evidence="6">Kinesin motor domain-containing protein</fullName>
    </recommendedName>
</protein>
<reference evidence="7 8" key="1">
    <citation type="submission" date="2014-11" db="EMBL/GenBank/DDBJ databases">
        <authorList>
            <person name="Zhu J."/>
            <person name="Qi W."/>
            <person name="Song R."/>
        </authorList>
    </citation>
    <scope>NUCLEOTIDE SEQUENCE [LARGE SCALE GENOMIC DNA]</scope>
</reference>
<comment type="similarity">
    <text evidence="3">Belongs to the TRAFAC class myosin-kinesin ATPase superfamily. Kinesin family.</text>
</comment>
<feature type="region of interest" description="Disordered" evidence="5">
    <location>
        <begin position="1057"/>
        <end position="1093"/>
    </location>
</feature>
<keyword evidence="2 3" id="KW-0505">Motor protein</keyword>
<feature type="region of interest" description="Disordered" evidence="5">
    <location>
        <begin position="294"/>
        <end position="333"/>
    </location>
</feature>
<dbReference type="OMA" id="MFHSQAQ"/>
<keyword evidence="8" id="KW-1185">Reference proteome</keyword>
<evidence type="ECO:0000256" key="4">
    <source>
        <dbReference type="SAM" id="Coils"/>
    </source>
</evidence>
<dbReference type="SUPFAM" id="SSF52540">
    <property type="entry name" value="P-loop containing nucleoside triphosphate hydrolases"/>
    <property type="match status" value="1"/>
</dbReference>
<dbReference type="SMART" id="SM00129">
    <property type="entry name" value="KISc"/>
    <property type="match status" value="1"/>
</dbReference>
<evidence type="ECO:0000259" key="6">
    <source>
        <dbReference type="PROSITE" id="PS50067"/>
    </source>
</evidence>
<evidence type="ECO:0000313" key="8">
    <source>
        <dbReference type="Proteomes" id="UP000041254"/>
    </source>
</evidence>
<feature type="compositionally biased region" description="Polar residues" evidence="5">
    <location>
        <begin position="1660"/>
        <end position="1669"/>
    </location>
</feature>
<feature type="region of interest" description="Disordered" evidence="5">
    <location>
        <begin position="693"/>
        <end position="736"/>
    </location>
</feature>
<keyword evidence="3" id="KW-0547">Nucleotide-binding</keyword>
<gene>
    <name evidence="7" type="ORF">Vbra_10808</name>
</gene>
<dbReference type="InterPro" id="IPR036961">
    <property type="entry name" value="Kinesin_motor_dom_sf"/>
</dbReference>
<accession>A0A0G4E8I5</accession>
<feature type="coiled-coil region" evidence="4">
    <location>
        <begin position="867"/>
        <end position="1032"/>
    </location>
</feature>
<dbReference type="EMBL" id="CDMY01000007">
    <property type="protein sequence ID" value="CEL91648.1"/>
    <property type="molecule type" value="Genomic_DNA"/>
</dbReference>
<sequence length="2082" mass="227067">MSDAVPPPPSKIGSLEAPTAALGNSEDGDGKTQNINVAVRVRPLHESEKKSFSNAWRIDGNAIHQVLPGVQKGAVEAALRKASAERPPKAAAGGLGSRATASKGEEPFEPLTFTFETILGADITNADLYDQMATRMIKKTVFTGINGCFLTYGPTGSGKTHSIMGNHDDPGILPRAIDEIFASIESSTESETKDKTQETHEFSVRFSYLEIYKEMVTDLLQDPPENQNLAVKEDPGKGFFVQGVLERLISGAQEALVLIGEGESKRRYAATDFNERSSRSHVVCTFIVEKTTTKVTRTSPRGSPATSPPLRRSSSLNLDKAKGEDVPSSKSEREFVAETKTTCVGRLHVVDLAGCEPAGHLKGDRLEEGKLINKSLFFLSECISRLVKAQRKEDKAEREAAAAAAAASAAPALKVPPSPLPKGPGRSSAPTVTAGTIQEKAGAVSHTHIPYRDSKLTRLLANSLGGNSHTVLLVTLNPTENHVDQAIQALRFAARAKMIKNRIEENFISPEQSVIHRQNELIKQLQAQLRDLESKLKDTGPGRGDLLVITKPRVVLPDTEKRGEVDPVLYAMRRQSLVPPGGLARGKSGVSEVSAITEDNEEEEEDEGTQMINEIQDKLEMFQKMIFRSQSKREKEAEEEAKYNRVRRATEAAPLALARGFNKLDIPPEATQARRSSAMPGTISLQLASALRSPDGRKGSLKVSWQDTVQEEDDGSELASSWESMKERRKQAGKRPVEKIDMATSTSHLSLTIPEAQAAPSDLDRVSRRLEKVDVVLEYIVSYLDRKKKGPDNEAVGEGVDRSATMKLEADLAKTEKEEENPEEEEEEEQGQDGMSRLALAVDKVEGRMSGLKGGIRGMIDRSKAEKMRCVEKEKELESKKERLEQSYEEKVKSIQGATEELQDRLKASRDAEYESLQKVEDLETVTVAQEKDIERLQQELIEATEKAEAKDAEVERAIAAAESEKEALKADEARLKAQNAHLIYEKVTLETKLEELQKQMEDCEKQYEQKLDNFKDQARKFQEQAKAQMRRLSMNTRGLVGHGMRLADRNARRLSAASMPIPETRDEAELEEPPARSASVGETSGRLVPKGSTDVLMSRGTVAVSDFGCQFGDENEIDHQGMQTETKELTSSEMQARVEGRDSGALQTEPIEAIEQAIQSEKLMGLTDQMTQSAPEIKDQMEQAALETQEAGSQHIAHALLEGSVQTAVSFSGAGFIEGTVQTEGAVLQDSDMHMASVPPSERLEAAMQTDNTEGSHAESQTDALENLLVFNSTQTETRETRDQEGQIEAPVYQDQSSRWEGGSQMDTAVQTSIGEGILANDKATQALQNTDVAEAQTESPLITGAAASIGNQTDEKKTDSRISQTDALPVQHAMNQTDVSHLRCPATPRATQTVINCDHAACQTDAAGLAEPQTTAMQTDKSALGTSGVQTHTAALLEASTSHTDLLGSSHAMNQTEAALTRVPEKEQQTQVEVATRGGESHTAESLLTKRQSHSFSQTDLSLVKVVPEDKHTQTMARTEKTATQTDETRIDPKQKGKGVQTQAVVVEAKRSQTDPPPLEDVRSQTELSLVRHTTRDSSSQSPQMPPLPPPTSRRDSSGQTIESPRRASPSQTEDTPRRASVTQTDRAASRERDIQTEPRQCRSVASGEPSPTEVRVRSTQTDSGVPSPSPRSEGGMACPHWHGPMVPPSSSLITPRPTDPFQPFLPQQQQHAVEQQQQQQQQQYLQQPQQLQTDGGEMRRATYLVGDGPVQPECRGSGYIVIQASDRSPSAPPPAPPPSLHITNTVTSASPARDPSVGGSAVGSPEDKRIIVTRSSTRQAHDDPVAHVPRNREREERDERHVERERDGEMAEMIRLLRRVLEGNMPAEAVPGALASIRGGGGVAGQGVPALGSRGPECGAPSLRCRYVTRGAAGGADDRQLQNELDQLRRMLADLTDKSRAIISSRDLSVRPHKREAHEAKDCYHQPAPSSRPPLLGGGPVIHCPAVGRIPDTHKIGPRGTGGGGGAQINILGGGLRGRGMAAESGQGVDDQFLFFVSTPATSPRRAGVDSRRHETMQEKLVPQSARQERDKRPFYYRW</sequence>
<feature type="region of interest" description="Disordered" evidence="5">
    <location>
        <begin position="812"/>
        <end position="835"/>
    </location>
</feature>
<organism evidence="7 8">
    <name type="scientific">Vitrella brassicaformis (strain CCMP3155)</name>
    <dbReference type="NCBI Taxonomy" id="1169540"/>
    <lineage>
        <taxon>Eukaryota</taxon>
        <taxon>Sar</taxon>
        <taxon>Alveolata</taxon>
        <taxon>Colpodellida</taxon>
        <taxon>Vitrellaceae</taxon>
        <taxon>Vitrella</taxon>
    </lineage>
</organism>
<feature type="compositionally biased region" description="Basic and acidic residues" evidence="5">
    <location>
        <begin position="2050"/>
        <end position="2061"/>
    </location>
</feature>
<proteinExistence type="inferred from homology"/>
<feature type="compositionally biased region" description="Acidic residues" evidence="5">
    <location>
        <begin position="818"/>
        <end position="831"/>
    </location>
</feature>
<keyword evidence="1 4" id="KW-0175">Coiled coil</keyword>
<dbReference type="GO" id="GO:0007018">
    <property type="term" value="P:microtubule-based movement"/>
    <property type="evidence" value="ECO:0007669"/>
    <property type="project" value="InterPro"/>
</dbReference>
<feature type="compositionally biased region" description="Basic and acidic residues" evidence="5">
    <location>
        <begin position="1822"/>
        <end position="1849"/>
    </location>
</feature>
<keyword evidence="3" id="KW-0067">ATP-binding</keyword>
<feature type="coiled-coil region" evidence="4">
    <location>
        <begin position="379"/>
        <end position="406"/>
    </location>
</feature>